<proteinExistence type="predicted"/>
<dbReference type="Proteomes" id="UP000282597">
    <property type="component" value="Chromosome"/>
</dbReference>
<dbReference type="RefSeq" id="WP_045362568.1">
    <property type="nucleotide sequence ID" value="NZ_AP018150.1"/>
</dbReference>
<protein>
    <submittedName>
        <fullName evidence="1">Type III effector with Hrp-box domain</fullName>
    </submittedName>
</protein>
<evidence type="ECO:0000313" key="1">
    <source>
        <dbReference type="EMBL" id="BBE09077.1"/>
    </source>
</evidence>
<gene>
    <name evidence="1" type="ORF">MCB1EB_0916</name>
</gene>
<dbReference type="EMBL" id="AP018150">
    <property type="protein sequence ID" value="BBE09077.1"/>
    <property type="molecule type" value="Genomic_DNA"/>
</dbReference>
<reference evidence="1 2" key="1">
    <citation type="journal article" date="2018" name="Microbes Environ.">
        <title>Comparative Genomic Insights into Endofungal Lifestyles of Two Bacterial Endosymbionts, Mycoavidus cysteinexigens and Burkholderia rhizoxinica.</title>
        <authorList>
            <person name="Sharmin D."/>
            <person name="Guo Y."/>
            <person name="Nishizawa T."/>
            <person name="Ohshima S."/>
            <person name="Sato Y."/>
            <person name="Takashima Y."/>
            <person name="Narisawa K."/>
            <person name="Ohta H."/>
        </authorList>
    </citation>
    <scope>NUCLEOTIDE SEQUENCE [LARGE SCALE GENOMIC DNA]</scope>
    <source>
        <strain evidence="1 2">B1-EB</strain>
    </source>
</reference>
<dbReference type="KEGG" id="mcys:MCB1EB_0916"/>
<accession>A0A2Z6EUF1</accession>
<dbReference type="AlphaFoldDB" id="A0A2Z6EUF1"/>
<keyword evidence="2" id="KW-1185">Reference proteome</keyword>
<evidence type="ECO:0000313" key="2">
    <source>
        <dbReference type="Proteomes" id="UP000282597"/>
    </source>
</evidence>
<organism evidence="1 2">
    <name type="scientific">Mycoavidus cysteinexigens</name>
    <dbReference type="NCBI Taxonomy" id="1553431"/>
    <lineage>
        <taxon>Bacteria</taxon>
        <taxon>Pseudomonadati</taxon>
        <taxon>Pseudomonadota</taxon>
        <taxon>Betaproteobacteria</taxon>
        <taxon>Burkholderiales</taxon>
        <taxon>Burkholderiaceae</taxon>
        <taxon>Mycoavidus</taxon>
    </lineage>
</organism>
<sequence length="124" mass="13923">MKHLKICSEVIAEVKDIMHYGSGSKLFSILYTGGESTIRKKMCRESIKEAAKESSADKSPIGKTERKIKYSMQYQAGNCDEMNDIAFDILKTKGLKVPLFNMASTIDDLAQLSLQTLQQTPWNL</sequence>
<name>A0A2Z6EUF1_9BURK</name>